<evidence type="ECO:0000313" key="4">
    <source>
        <dbReference type="Proteomes" id="UP000255467"/>
    </source>
</evidence>
<dbReference type="InterPro" id="IPR018391">
    <property type="entry name" value="PQQ_b-propeller_rpt"/>
</dbReference>
<dbReference type="RefSeq" id="WP_303621447.1">
    <property type="nucleotide sequence ID" value="NZ_UGRY01000002.1"/>
</dbReference>
<dbReference type="InterPro" id="IPR002372">
    <property type="entry name" value="PQQ_rpt_dom"/>
</dbReference>
<dbReference type="Proteomes" id="UP000255467">
    <property type="component" value="Unassembled WGS sequence"/>
</dbReference>
<dbReference type="AlphaFoldDB" id="A0A378YQD3"/>
<dbReference type="SMART" id="SM00564">
    <property type="entry name" value="PQQ"/>
    <property type="match status" value="2"/>
</dbReference>
<evidence type="ECO:0000259" key="2">
    <source>
        <dbReference type="Pfam" id="PF13360"/>
    </source>
</evidence>
<gene>
    <name evidence="3" type="ORF">NCTC1934_03510</name>
</gene>
<name>A0A378YQD3_9NOCA</name>
<dbReference type="Pfam" id="PF13360">
    <property type="entry name" value="PQQ_2"/>
    <property type="match status" value="1"/>
</dbReference>
<dbReference type="STRING" id="1406858.GCA_000710895_05328"/>
<dbReference type="SUPFAM" id="SSF50969">
    <property type="entry name" value="YVTN repeat-like/Quinoprotein amine dehydrogenase"/>
    <property type="match status" value="1"/>
</dbReference>
<proteinExistence type="predicted"/>
<dbReference type="InterPro" id="IPR015943">
    <property type="entry name" value="WD40/YVTN_repeat-like_dom_sf"/>
</dbReference>
<dbReference type="EMBL" id="UGRY01000002">
    <property type="protein sequence ID" value="SUA78780.1"/>
    <property type="molecule type" value="Genomic_DNA"/>
</dbReference>
<dbReference type="PANTHER" id="PTHR34512">
    <property type="entry name" value="CELL SURFACE PROTEIN"/>
    <property type="match status" value="1"/>
</dbReference>
<organism evidence="3 4">
    <name type="scientific">Nocardia otitidiscaviarum</name>
    <dbReference type="NCBI Taxonomy" id="1823"/>
    <lineage>
        <taxon>Bacteria</taxon>
        <taxon>Bacillati</taxon>
        <taxon>Actinomycetota</taxon>
        <taxon>Actinomycetes</taxon>
        <taxon>Mycobacteriales</taxon>
        <taxon>Nocardiaceae</taxon>
        <taxon>Nocardia</taxon>
    </lineage>
</organism>
<keyword evidence="4" id="KW-1185">Reference proteome</keyword>
<sequence length="453" mass="47071">MRSGRRHTGRSERHLRPDRTRQRVAPWRAAVTLGVTGLFALTACGTDVDDITAGPGKGWPVAFHDARNSGTTPVTGSRALGLDWTRPVGGPIAAPVTVGPDGQLFVTTRTDSPCTLFSFQMGTGRKRFCNPLGPSAIAAASAVDGGTNIYVGDDGGMNSFNALGQPRWRTPVAGVPVSVQFTGDSNVLSVTQSGQVDVLSRQTGERVVSTYQLLGEPDPLENPGLNRPPDGQGLEDCATGGPQCPVANVSAVDRETGRFYATVWRPGEGTAELVALTYGDKAVREDWRAAMLTGGSATSPALSADGSTVYVGDNSGRLIAVDTADGRTVWSRDVGFPLRGSISVADGLLVPSGDDGHLMAVRDNGDSSEIAWERKDLALRGRPVQTAGGTGYAVSTLGGALTLITFDTETGGTVDSDELPGAQGTTESISVGAEGEVVVASKIGELFVFKPEA</sequence>
<accession>A0A378YQD3</accession>
<dbReference type="InterPro" id="IPR011044">
    <property type="entry name" value="Quino_amine_DH_bsu"/>
</dbReference>
<evidence type="ECO:0000313" key="3">
    <source>
        <dbReference type="EMBL" id="SUA78780.1"/>
    </source>
</evidence>
<dbReference type="Gene3D" id="2.130.10.10">
    <property type="entry name" value="YVTN repeat-like/Quinoprotein amine dehydrogenase"/>
    <property type="match status" value="2"/>
</dbReference>
<feature type="compositionally biased region" description="Basic and acidic residues" evidence="1">
    <location>
        <begin position="9"/>
        <end position="21"/>
    </location>
</feature>
<evidence type="ECO:0000256" key="1">
    <source>
        <dbReference type="SAM" id="MobiDB-lite"/>
    </source>
</evidence>
<feature type="domain" description="Pyrrolo-quinoline quinone repeat" evidence="2">
    <location>
        <begin position="248"/>
        <end position="440"/>
    </location>
</feature>
<dbReference type="PANTHER" id="PTHR34512:SF30">
    <property type="entry name" value="OUTER MEMBRANE PROTEIN ASSEMBLY FACTOR BAMB"/>
    <property type="match status" value="1"/>
</dbReference>
<protein>
    <submittedName>
        <fullName evidence="3">Outer membrane biogenesis protein BamB</fullName>
    </submittedName>
</protein>
<feature type="region of interest" description="Disordered" evidence="1">
    <location>
        <begin position="1"/>
        <end position="21"/>
    </location>
</feature>
<reference evidence="3 4" key="1">
    <citation type="submission" date="2018-06" db="EMBL/GenBank/DDBJ databases">
        <authorList>
            <consortium name="Pathogen Informatics"/>
            <person name="Doyle S."/>
        </authorList>
    </citation>
    <scope>NUCLEOTIDE SEQUENCE [LARGE SCALE GENOMIC DNA]</scope>
    <source>
        <strain evidence="3 4">NCTC1934</strain>
    </source>
</reference>